<reference evidence="7 8" key="1">
    <citation type="submission" date="2020-09" db="EMBL/GenBank/DDBJ databases">
        <title>Investigation of environmental microbe.</title>
        <authorList>
            <person name="Ou Y."/>
            <person name="Kang Q."/>
        </authorList>
    </citation>
    <scope>NUCLEOTIDE SEQUENCE [LARGE SCALE GENOMIC DNA]</scope>
    <source>
        <strain evidence="7 8">KJZ-9</strain>
    </source>
</reference>
<accession>A0A7H2BIV7</accession>
<feature type="transmembrane region" description="Helical" evidence="6">
    <location>
        <begin position="21"/>
        <end position="42"/>
    </location>
</feature>
<feature type="transmembrane region" description="Helical" evidence="6">
    <location>
        <begin position="169"/>
        <end position="193"/>
    </location>
</feature>
<evidence type="ECO:0000256" key="4">
    <source>
        <dbReference type="ARBA" id="ARBA00022989"/>
    </source>
</evidence>
<name>A0A7H2BIV7_9MICC</name>
<dbReference type="PANTHER" id="PTHR21716:SF64">
    <property type="entry name" value="AI-2 TRANSPORT PROTEIN TQSA"/>
    <property type="match status" value="1"/>
</dbReference>
<protein>
    <submittedName>
        <fullName evidence="7">AI-2E family transporter</fullName>
    </submittedName>
</protein>
<feature type="transmembrane region" description="Helical" evidence="6">
    <location>
        <begin position="317"/>
        <end position="339"/>
    </location>
</feature>
<dbReference type="EMBL" id="CP061538">
    <property type="protein sequence ID" value="QNV39603.1"/>
    <property type="molecule type" value="Genomic_DNA"/>
</dbReference>
<dbReference type="GO" id="GO:0016020">
    <property type="term" value="C:membrane"/>
    <property type="evidence" value="ECO:0007669"/>
    <property type="project" value="UniProtKB-SubCell"/>
</dbReference>
<evidence type="ECO:0000256" key="1">
    <source>
        <dbReference type="ARBA" id="ARBA00004141"/>
    </source>
</evidence>
<comment type="similarity">
    <text evidence="2">Belongs to the autoinducer-2 exporter (AI-2E) (TC 2.A.86) family.</text>
</comment>
<keyword evidence="8" id="KW-1185">Reference proteome</keyword>
<keyword evidence="5 6" id="KW-0472">Membrane</keyword>
<evidence type="ECO:0000256" key="2">
    <source>
        <dbReference type="ARBA" id="ARBA00009773"/>
    </source>
</evidence>
<evidence type="ECO:0000256" key="5">
    <source>
        <dbReference type="ARBA" id="ARBA00023136"/>
    </source>
</evidence>
<dbReference type="AlphaFoldDB" id="A0A7H2BIV7"/>
<dbReference type="Proteomes" id="UP000516421">
    <property type="component" value="Chromosome"/>
</dbReference>
<dbReference type="PANTHER" id="PTHR21716">
    <property type="entry name" value="TRANSMEMBRANE PROTEIN"/>
    <property type="match status" value="1"/>
</dbReference>
<evidence type="ECO:0000256" key="3">
    <source>
        <dbReference type="ARBA" id="ARBA00022692"/>
    </source>
</evidence>
<keyword evidence="4 6" id="KW-1133">Transmembrane helix</keyword>
<dbReference type="Pfam" id="PF01594">
    <property type="entry name" value="AI-2E_transport"/>
    <property type="match status" value="1"/>
</dbReference>
<comment type="subcellular location">
    <subcellularLocation>
        <location evidence="1">Membrane</location>
        <topology evidence="1">Multi-pass membrane protein</topology>
    </subcellularLocation>
</comment>
<dbReference type="GO" id="GO:0055085">
    <property type="term" value="P:transmembrane transport"/>
    <property type="evidence" value="ECO:0007669"/>
    <property type="project" value="TreeGrafter"/>
</dbReference>
<dbReference type="RefSeq" id="WP_190617127.1">
    <property type="nucleotide sequence ID" value="NZ_CP061538.1"/>
</dbReference>
<dbReference type="InterPro" id="IPR002549">
    <property type="entry name" value="AI-2E-like"/>
</dbReference>
<evidence type="ECO:0000313" key="8">
    <source>
        <dbReference type="Proteomes" id="UP000516421"/>
    </source>
</evidence>
<gene>
    <name evidence="7" type="ORF">IDM48_09560</name>
</gene>
<dbReference type="KEGG" id="rama:IDM48_09560"/>
<keyword evidence="3 6" id="KW-0812">Transmembrane</keyword>
<organism evidence="7 8">
    <name type="scientific">Rothia amarae</name>
    <dbReference type="NCBI Taxonomy" id="169480"/>
    <lineage>
        <taxon>Bacteria</taxon>
        <taxon>Bacillati</taxon>
        <taxon>Actinomycetota</taxon>
        <taxon>Actinomycetes</taxon>
        <taxon>Micrococcales</taxon>
        <taxon>Micrococcaceae</taxon>
        <taxon>Rothia</taxon>
    </lineage>
</organism>
<evidence type="ECO:0000256" key="6">
    <source>
        <dbReference type="SAM" id="Phobius"/>
    </source>
</evidence>
<feature type="transmembrane region" description="Helical" evidence="6">
    <location>
        <begin position="214"/>
        <end position="247"/>
    </location>
</feature>
<feature type="transmembrane region" description="Helical" evidence="6">
    <location>
        <begin position="48"/>
        <end position="65"/>
    </location>
</feature>
<feature type="transmembrane region" description="Helical" evidence="6">
    <location>
        <begin position="77"/>
        <end position="103"/>
    </location>
</feature>
<sequence length="397" mass="43643">MTHTPQSAESMQDSAVQHKSGWPFGLFFLLGVAALVVSFAGLKTMASVIGPTFLALSLVIAVRPIREWLVKKRVPTFLAAMITLLVLIGLLVALIGSLTYSVFALVEILPQYSQKFQSLYDESLGWITSTFGVSQNQISDQSMSFLEPSKIMNWLTTFLNGLSATGSGFFLLVMVMAFLVVDSAIISGRGAYLRNHRPHLASALADFQHRTNRYWVVNTVFGLIVAVINVVALMILGVPLAIVWGIFSFVTNYIPNIGFVLGMIPPALVALLDGDVTTMIWVIVLFSVINFTMQQIVQPKITGDAVGLNTTVTFLSLIIWSMIIGPLGAILAVPLTLFFKAIVLDSDPRTHWISVFFTTNFAKVNPAEVKTISSKEFERAKKEEKMAEKEQEVETSK</sequence>
<proteinExistence type="inferred from homology"/>
<evidence type="ECO:0000313" key="7">
    <source>
        <dbReference type="EMBL" id="QNV39603.1"/>
    </source>
</evidence>